<dbReference type="PANTHER" id="PTHR43335:SF4">
    <property type="entry name" value="ABC TRANSPORTER, ATP-BINDING PROTEIN"/>
    <property type="match status" value="1"/>
</dbReference>
<dbReference type="InterPro" id="IPR003439">
    <property type="entry name" value="ABC_transporter-like_ATP-bd"/>
</dbReference>
<evidence type="ECO:0000313" key="7">
    <source>
        <dbReference type="Proteomes" id="UP001501521"/>
    </source>
</evidence>
<keyword evidence="7" id="KW-1185">Reference proteome</keyword>
<dbReference type="InterPro" id="IPR003593">
    <property type="entry name" value="AAA+_ATPase"/>
</dbReference>
<evidence type="ECO:0000256" key="2">
    <source>
        <dbReference type="ARBA" id="ARBA00022448"/>
    </source>
</evidence>
<dbReference type="Pfam" id="PF00005">
    <property type="entry name" value="ABC_tran"/>
    <property type="match status" value="1"/>
</dbReference>
<comment type="similarity">
    <text evidence="1">Belongs to the ABC transporter superfamily.</text>
</comment>
<keyword evidence="2" id="KW-0813">Transport</keyword>
<evidence type="ECO:0000256" key="1">
    <source>
        <dbReference type="ARBA" id="ARBA00005417"/>
    </source>
</evidence>
<dbReference type="SMART" id="SM00382">
    <property type="entry name" value="AAA"/>
    <property type="match status" value="1"/>
</dbReference>
<dbReference type="RefSeq" id="WP_345581362.1">
    <property type="nucleotide sequence ID" value="NZ_BAABLV010000024.1"/>
</dbReference>
<dbReference type="PANTHER" id="PTHR43335">
    <property type="entry name" value="ABC TRANSPORTER, ATP-BINDING PROTEIN"/>
    <property type="match status" value="1"/>
</dbReference>
<accession>A0ABP9FI08</accession>
<evidence type="ECO:0000256" key="3">
    <source>
        <dbReference type="ARBA" id="ARBA00022741"/>
    </source>
</evidence>
<organism evidence="6 7">
    <name type="scientific">Tessaracoccus lubricantis</name>
    <dbReference type="NCBI Taxonomy" id="545543"/>
    <lineage>
        <taxon>Bacteria</taxon>
        <taxon>Bacillati</taxon>
        <taxon>Actinomycetota</taxon>
        <taxon>Actinomycetes</taxon>
        <taxon>Propionibacteriales</taxon>
        <taxon>Propionibacteriaceae</taxon>
        <taxon>Tessaracoccus</taxon>
    </lineage>
</organism>
<name>A0ABP9FI08_9ACTN</name>
<dbReference type="Gene3D" id="3.40.50.300">
    <property type="entry name" value="P-loop containing nucleotide triphosphate hydrolases"/>
    <property type="match status" value="1"/>
</dbReference>
<proteinExistence type="inferred from homology"/>
<keyword evidence="4 6" id="KW-0067">ATP-binding</keyword>
<sequence length="325" mass="34413">MPSVPWSGRATEWAVHTEGLTKSLGDKPVLRGLDLHVPRGGVHGLLGPNGSGKTTSIRILLGLVRADAGVVTVLGHRIPKELGAVIGRVGAVVESPKFAPRMSGRHNLDVLADSIAVRRRRVTEVLLEVGLADDADRLFGSYSLGMRQRLAIAATLLKSPELLIFDEPANGLDPVGIHDIRATMRQLADAGRTVVVSSHILSEIEQMADSVSVIGRGRVLAEGAMCELIGGAQPHVVVGIDRAVIAADVLRAGGWRVEPHDGGLKVTTHTGLAPDGAAIAEALGRHELWPHRIAVEQGSLESVFLELTAGEDLIAAQGRRRAVLR</sequence>
<protein>
    <submittedName>
        <fullName evidence="6">ABC transporter ATP-binding protein</fullName>
    </submittedName>
</protein>
<comment type="caution">
    <text evidence="6">The sequence shown here is derived from an EMBL/GenBank/DDBJ whole genome shotgun (WGS) entry which is preliminary data.</text>
</comment>
<dbReference type="GO" id="GO:0005524">
    <property type="term" value="F:ATP binding"/>
    <property type="evidence" value="ECO:0007669"/>
    <property type="project" value="UniProtKB-KW"/>
</dbReference>
<dbReference type="SUPFAM" id="SSF52540">
    <property type="entry name" value="P-loop containing nucleoside triphosphate hydrolases"/>
    <property type="match status" value="1"/>
</dbReference>
<feature type="domain" description="ABC transporter" evidence="5">
    <location>
        <begin position="15"/>
        <end position="241"/>
    </location>
</feature>
<dbReference type="EMBL" id="BAABLV010000024">
    <property type="protein sequence ID" value="GAA4898268.1"/>
    <property type="molecule type" value="Genomic_DNA"/>
</dbReference>
<evidence type="ECO:0000313" key="6">
    <source>
        <dbReference type="EMBL" id="GAA4898268.1"/>
    </source>
</evidence>
<evidence type="ECO:0000259" key="5">
    <source>
        <dbReference type="PROSITE" id="PS50893"/>
    </source>
</evidence>
<keyword evidence="3" id="KW-0547">Nucleotide-binding</keyword>
<dbReference type="Proteomes" id="UP001501521">
    <property type="component" value="Unassembled WGS sequence"/>
</dbReference>
<dbReference type="InterPro" id="IPR027417">
    <property type="entry name" value="P-loop_NTPase"/>
</dbReference>
<dbReference type="PROSITE" id="PS50893">
    <property type="entry name" value="ABC_TRANSPORTER_2"/>
    <property type="match status" value="1"/>
</dbReference>
<dbReference type="PROSITE" id="PS00211">
    <property type="entry name" value="ABC_TRANSPORTER_1"/>
    <property type="match status" value="1"/>
</dbReference>
<dbReference type="InterPro" id="IPR017871">
    <property type="entry name" value="ABC_transporter-like_CS"/>
</dbReference>
<evidence type="ECO:0000256" key="4">
    <source>
        <dbReference type="ARBA" id="ARBA00022840"/>
    </source>
</evidence>
<gene>
    <name evidence="6" type="ORF">GCM10025789_15140</name>
</gene>
<reference evidence="7" key="1">
    <citation type="journal article" date="2019" name="Int. J. Syst. Evol. Microbiol.">
        <title>The Global Catalogue of Microorganisms (GCM) 10K type strain sequencing project: providing services to taxonomists for standard genome sequencing and annotation.</title>
        <authorList>
            <consortium name="The Broad Institute Genomics Platform"/>
            <consortium name="The Broad Institute Genome Sequencing Center for Infectious Disease"/>
            <person name="Wu L."/>
            <person name="Ma J."/>
        </authorList>
    </citation>
    <scope>NUCLEOTIDE SEQUENCE [LARGE SCALE GENOMIC DNA]</scope>
    <source>
        <strain evidence="7">JCM 19125</strain>
    </source>
</reference>